<reference evidence="1 2" key="1">
    <citation type="submission" date="2019-02" db="EMBL/GenBank/DDBJ databases">
        <title>Sequencing the genomes of 1000 actinobacteria strains.</title>
        <authorList>
            <person name="Klenk H.-P."/>
        </authorList>
    </citation>
    <scope>NUCLEOTIDE SEQUENCE [LARGE SCALE GENOMIC DNA]</scope>
    <source>
        <strain evidence="1 2">DSM 45779</strain>
    </source>
</reference>
<keyword evidence="2" id="KW-1185">Reference proteome</keyword>
<name>A0A4Q7V1F6_PSEST</name>
<protein>
    <submittedName>
        <fullName evidence="1">Uncharacterized protein</fullName>
    </submittedName>
</protein>
<proteinExistence type="predicted"/>
<dbReference type="Proteomes" id="UP000291591">
    <property type="component" value="Unassembled WGS sequence"/>
</dbReference>
<dbReference type="OrthoDB" id="9772456at2"/>
<dbReference type="EMBL" id="SHKL01000001">
    <property type="protein sequence ID" value="RZT86389.1"/>
    <property type="molecule type" value="Genomic_DNA"/>
</dbReference>
<organism evidence="1 2">
    <name type="scientific">Pseudonocardia sediminis</name>
    <dbReference type="NCBI Taxonomy" id="1397368"/>
    <lineage>
        <taxon>Bacteria</taxon>
        <taxon>Bacillati</taxon>
        <taxon>Actinomycetota</taxon>
        <taxon>Actinomycetes</taxon>
        <taxon>Pseudonocardiales</taxon>
        <taxon>Pseudonocardiaceae</taxon>
        <taxon>Pseudonocardia</taxon>
    </lineage>
</organism>
<dbReference type="RefSeq" id="WP_130290698.1">
    <property type="nucleotide sequence ID" value="NZ_SHKL01000001.1"/>
</dbReference>
<sequence>MLSTQSSDTDLAVDAVLAGMDVITATSDGSIARITKAGNDFATAADLEAEHAIRSVLRDGRPGDAIEGEELGRAGTGRGPVGSGVGLVVAADAQVHRELRAHIDRVTGHGEAKRSVLRAEQPDLVPIRIVQGRCRSCADIAALAAISAHGGQ</sequence>
<dbReference type="AlphaFoldDB" id="A0A4Q7V1F6"/>
<evidence type="ECO:0000313" key="2">
    <source>
        <dbReference type="Proteomes" id="UP000291591"/>
    </source>
</evidence>
<evidence type="ECO:0000313" key="1">
    <source>
        <dbReference type="EMBL" id="RZT86389.1"/>
    </source>
</evidence>
<dbReference type="SUPFAM" id="SSF56655">
    <property type="entry name" value="Carbohydrate phosphatase"/>
    <property type="match status" value="1"/>
</dbReference>
<accession>A0A4Q7V1F6</accession>
<gene>
    <name evidence="1" type="ORF">EV383_3283</name>
</gene>
<dbReference type="Gene3D" id="3.30.540.10">
    <property type="entry name" value="Fructose-1,6-Bisphosphatase, subunit A, domain 1"/>
    <property type="match status" value="1"/>
</dbReference>
<comment type="caution">
    <text evidence="1">The sequence shown here is derived from an EMBL/GenBank/DDBJ whole genome shotgun (WGS) entry which is preliminary data.</text>
</comment>